<proteinExistence type="predicted"/>
<accession>A0ABS6DE30</accession>
<evidence type="ECO:0000313" key="3">
    <source>
        <dbReference type="EMBL" id="MBU4681327.1"/>
    </source>
</evidence>
<reference evidence="3 4" key="1">
    <citation type="submission" date="2021-04" db="EMBL/GenBank/DDBJ databases">
        <authorList>
            <person name="Seiffert S.N."/>
        </authorList>
    </citation>
    <scope>NUCLEOTIDE SEQUENCE [LARGE SCALE GENOMIC DNA]</scope>
    <source>
        <strain evidence="3 4">1</strain>
    </source>
</reference>
<dbReference type="InterPro" id="IPR046673">
    <property type="entry name" value="ToxA_N"/>
</dbReference>
<gene>
    <name evidence="3" type="ORF">KC222_04815</name>
</gene>
<keyword evidence="4" id="KW-1185">Reference proteome</keyword>
<dbReference type="Pfam" id="PF20178">
    <property type="entry name" value="ToxA_N"/>
    <property type="match status" value="1"/>
</dbReference>
<organism evidence="3 4">
    <name type="scientific">Cedecea davisae</name>
    <dbReference type="NCBI Taxonomy" id="158484"/>
    <lineage>
        <taxon>Bacteria</taxon>
        <taxon>Pseudomonadati</taxon>
        <taxon>Pseudomonadota</taxon>
        <taxon>Gammaproteobacteria</taxon>
        <taxon>Enterobacterales</taxon>
        <taxon>Enterobacteriaceae</taxon>
        <taxon>Cedecea</taxon>
    </lineage>
</organism>
<dbReference type="EMBL" id="JAGRYU010000008">
    <property type="protein sequence ID" value="MBU4681327.1"/>
    <property type="molecule type" value="Genomic_DNA"/>
</dbReference>
<dbReference type="Proteomes" id="UP000686327">
    <property type="component" value="Unassembled WGS sequence"/>
</dbReference>
<protein>
    <recommendedName>
        <fullName evidence="2">Dermonecrotic toxin N-terminal domain-containing protein</fullName>
    </recommendedName>
</protein>
<evidence type="ECO:0000313" key="4">
    <source>
        <dbReference type="Proteomes" id="UP000686327"/>
    </source>
</evidence>
<sequence>MPNISIPYQQHRRATGSHIRQQDKYQPTQQSQDERIKKLACRPGLHSGNQNRQNTAHAMVNILAVLSTVRNHDIGPAVTPARAKDILRENRTHYANGSRTRPETEKMFLHHEYKTNGSAFTNHNHQQTLPSNIPSTPPEMWNHMANGIQQISNYIASCDILKFPMANADSVITSVDQKDLATLFDNITENIIDIPNNFINRGTEKISQYYKDNSSTKNKLRKLISQHIRETISRNLHINIDPDTSYFMCLNGNYLMVQDGDIKRLIPRLKINGKISDAQIIKLSPAKINTTLTSWLVNSQSSPFEWPEDHLDNDCGIYNISSISKRNFLKKDELKISASDAVRLFSDFNIESFAKSHLIPTLKDKDAFIKKRFIDFIIGLENCQLSKDFSDDVLQGIGKLPGNDVTASLLSINKYEASNAFIFKNHRNGRVTLYFPNNEVKFICVMDDSAMEGWIMEFCRTRNGREQLASHFSLYNRHDGSIYYGIDNWLDFFNYDNTRGDVITKGRVINRDSFFEELYFNIRSKITSDLLTMEDLPKEYYSGLWENIMYDLNLIPNPVTPFILFGISVANVIDAKNHKERIFEYKKLRDNAVNILCMSLISEMMETEELLGYAFINQVRILLSNDDALVKRILKESKDILVSNKKITSSSASPLNSKSISFYSFHKI</sequence>
<evidence type="ECO:0000256" key="1">
    <source>
        <dbReference type="SAM" id="MobiDB-lite"/>
    </source>
</evidence>
<evidence type="ECO:0000259" key="2">
    <source>
        <dbReference type="Pfam" id="PF20178"/>
    </source>
</evidence>
<reference evidence="4" key="2">
    <citation type="submission" date="2023-07" db="EMBL/GenBank/DDBJ databases">
        <title>Cedecea davisae an AmpC producer and its therapeutic implications.</title>
        <authorList>
            <person name="Notter J."/>
        </authorList>
    </citation>
    <scope>NUCLEOTIDE SEQUENCE [LARGE SCALE GENOMIC DNA]</scope>
    <source>
        <strain evidence="4">1</strain>
    </source>
</reference>
<dbReference type="RefSeq" id="WP_216374836.1">
    <property type="nucleotide sequence ID" value="NZ_JAGRYT010000012.1"/>
</dbReference>
<name>A0ABS6DE30_9ENTR</name>
<feature type="region of interest" description="Disordered" evidence="1">
    <location>
        <begin position="1"/>
        <end position="33"/>
    </location>
</feature>
<comment type="caution">
    <text evidence="3">The sequence shown here is derived from an EMBL/GenBank/DDBJ whole genome shotgun (WGS) entry which is preliminary data.</text>
</comment>
<feature type="domain" description="Dermonecrotic toxin N-terminal" evidence="2">
    <location>
        <begin position="220"/>
        <end position="475"/>
    </location>
</feature>